<sequence length="70" mass="8239">MDVNIDDIYKWIDGYTISRQIRNIEEDFSDAVPLAEILKNHFPKLVDLHSYNSKKLKQFFKIAKPKKGNT</sequence>
<dbReference type="PROSITE" id="PS50021">
    <property type="entry name" value="CH"/>
    <property type="match status" value="1"/>
</dbReference>
<keyword evidence="3" id="KW-1185">Reference proteome</keyword>
<gene>
    <name evidence="2" type="ORF">QE152_g34879</name>
</gene>
<accession>A0AAW1ITD1</accession>
<proteinExistence type="predicted"/>
<dbReference type="InterPro" id="IPR052111">
    <property type="entry name" value="Spermatogenesis_Ciliary_MAP"/>
</dbReference>
<evidence type="ECO:0000313" key="3">
    <source>
        <dbReference type="Proteomes" id="UP001458880"/>
    </source>
</evidence>
<comment type="caution">
    <text evidence="2">The sequence shown here is derived from an EMBL/GenBank/DDBJ whole genome shotgun (WGS) entry which is preliminary data.</text>
</comment>
<organism evidence="2 3">
    <name type="scientific">Popillia japonica</name>
    <name type="common">Japanese beetle</name>
    <dbReference type="NCBI Taxonomy" id="7064"/>
    <lineage>
        <taxon>Eukaryota</taxon>
        <taxon>Metazoa</taxon>
        <taxon>Ecdysozoa</taxon>
        <taxon>Arthropoda</taxon>
        <taxon>Hexapoda</taxon>
        <taxon>Insecta</taxon>
        <taxon>Pterygota</taxon>
        <taxon>Neoptera</taxon>
        <taxon>Endopterygota</taxon>
        <taxon>Coleoptera</taxon>
        <taxon>Polyphaga</taxon>
        <taxon>Scarabaeiformia</taxon>
        <taxon>Scarabaeidae</taxon>
        <taxon>Rutelinae</taxon>
        <taxon>Popillia</taxon>
    </lineage>
</organism>
<feature type="domain" description="Calponin-homology (CH)" evidence="1">
    <location>
        <begin position="2"/>
        <end position="70"/>
    </location>
</feature>
<dbReference type="InterPro" id="IPR036872">
    <property type="entry name" value="CH_dom_sf"/>
</dbReference>
<name>A0AAW1ITD1_POPJA</name>
<protein>
    <submittedName>
        <fullName evidence="2">CH-like domain in sperm protein</fullName>
    </submittedName>
</protein>
<evidence type="ECO:0000313" key="2">
    <source>
        <dbReference type="EMBL" id="KAK9692829.1"/>
    </source>
</evidence>
<dbReference type="Proteomes" id="UP001458880">
    <property type="component" value="Unassembled WGS sequence"/>
</dbReference>
<dbReference type="InterPro" id="IPR001715">
    <property type="entry name" value="CH_dom"/>
</dbReference>
<dbReference type="GO" id="GO:0005930">
    <property type="term" value="C:axoneme"/>
    <property type="evidence" value="ECO:0007669"/>
    <property type="project" value="TreeGrafter"/>
</dbReference>
<dbReference type="PANTHER" id="PTHR12509">
    <property type="entry name" value="SPERMATOGENESIS-ASSOCIATED 4-RELATED"/>
    <property type="match status" value="1"/>
</dbReference>
<dbReference type="Pfam" id="PF06294">
    <property type="entry name" value="CH_2"/>
    <property type="match status" value="1"/>
</dbReference>
<dbReference type="EMBL" id="JASPKY010000565">
    <property type="protein sequence ID" value="KAK9692829.1"/>
    <property type="molecule type" value="Genomic_DNA"/>
</dbReference>
<dbReference type="PANTHER" id="PTHR12509:SF9">
    <property type="entry name" value="SPERM FLAGELLAR PROTEIN 1 ISOFORM X1"/>
    <property type="match status" value="1"/>
</dbReference>
<dbReference type="GO" id="GO:0051493">
    <property type="term" value="P:regulation of cytoskeleton organization"/>
    <property type="evidence" value="ECO:0007669"/>
    <property type="project" value="TreeGrafter"/>
</dbReference>
<evidence type="ECO:0000259" key="1">
    <source>
        <dbReference type="PROSITE" id="PS50021"/>
    </source>
</evidence>
<reference evidence="2 3" key="1">
    <citation type="journal article" date="2024" name="BMC Genomics">
        <title>De novo assembly and annotation of Popillia japonica's genome with initial clues to its potential as an invasive pest.</title>
        <authorList>
            <person name="Cucini C."/>
            <person name="Boschi S."/>
            <person name="Funari R."/>
            <person name="Cardaioli E."/>
            <person name="Iannotti N."/>
            <person name="Marturano G."/>
            <person name="Paoli F."/>
            <person name="Bruttini M."/>
            <person name="Carapelli A."/>
            <person name="Frati F."/>
            <person name="Nardi F."/>
        </authorList>
    </citation>
    <scope>NUCLEOTIDE SEQUENCE [LARGE SCALE GENOMIC DNA]</scope>
    <source>
        <strain evidence="2">DMR45628</strain>
    </source>
</reference>
<dbReference type="SUPFAM" id="SSF47576">
    <property type="entry name" value="Calponin-homology domain, CH-domain"/>
    <property type="match status" value="1"/>
</dbReference>
<dbReference type="InterPro" id="IPR010441">
    <property type="entry name" value="CH_2"/>
</dbReference>
<dbReference type="AlphaFoldDB" id="A0AAW1ITD1"/>
<dbReference type="GO" id="GO:0008017">
    <property type="term" value="F:microtubule binding"/>
    <property type="evidence" value="ECO:0007669"/>
    <property type="project" value="TreeGrafter"/>
</dbReference>
<dbReference type="Gene3D" id="1.10.418.10">
    <property type="entry name" value="Calponin-like domain"/>
    <property type="match status" value="1"/>
</dbReference>